<gene>
    <name evidence="2" type="ORF">MBAV_001042</name>
</gene>
<dbReference type="Proteomes" id="UP000033423">
    <property type="component" value="Unassembled WGS sequence"/>
</dbReference>
<reference evidence="2 3" key="1">
    <citation type="submission" date="2015-02" db="EMBL/GenBank/DDBJ databases">
        <title>Single-cell genomics of uncultivated deep-branching MTB reveals a conserved set of magnetosome genes.</title>
        <authorList>
            <person name="Kolinko S."/>
            <person name="Richter M."/>
            <person name="Glockner F.O."/>
            <person name="Brachmann A."/>
            <person name="Schuler D."/>
        </authorList>
    </citation>
    <scope>NUCLEOTIDE SEQUENCE [LARGE SCALE GENOMIC DNA]</scope>
    <source>
        <strain evidence="2">TM-1</strain>
    </source>
</reference>
<dbReference type="AlphaFoldDB" id="A0A0F3H1I2"/>
<organism evidence="2 3">
    <name type="scientific">Candidatus Magnetobacterium bavaricum</name>
    <dbReference type="NCBI Taxonomy" id="29290"/>
    <lineage>
        <taxon>Bacteria</taxon>
        <taxon>Pseudomonadati</taxon>
        <taxon>Nitrospirota</taxon>
        <taxon>Thermodesulfovibrionia</taxon>
        <taxon>Thermodesulfovibrionales</taxon>
        <taxon>Candidatus Magnetobacteriaceae</taxon>
        <taxon>Candidatus Magnetobacterium</taxon>
    </lineage>
</organism>
<evidence type="ECO:0000313" key="2">
    <source>
        <dbReference type="EMBL" id="KJU86768.1"/>
    </source>
</evidence>
<evidence type="ECO:0000313" key="3">
    <source>
        <dbReference type="Proteomes" id="UP000033423"/>
    </source>
</evidence>
<name>A0A0F3H1I2_9BACT</name>
<protein>
    <submittedName>
        <fullName evidence="2">Uncharacterized protein</fullName>
    </submittedName>
</protein>
<evidence type="ECO:0000256" key="1">
    <source>
        <dbReference type="SAM" id="MobiDB-lite"/>
    </source>
</evidence>
<feature type="region of interest" description="Disordered" evidence="1">
    <location>
        <begin position="40"/>
        <end position="60"/>
    </location>
</feature>
<proteinExistence type="predicted"/>
<dbReference type="EMBL" id="LACI01000463">
    <property type="protein sequence ID" value="KJU86768.1"/>
    <property type="molecule type" value="Genomic_DNA"/>
</dbReference>
<accession>A0A0F3H1I2</accession>
<keyword evidence="3" id="KW-1185">Reference proteome</keyword>
<sequence length="85" mass="9452">MHFSVPSAPKENHGKCYHIDKNLVKHPNCLHGKFVLRYNTKRKDKKEGGSAPSSDLPCKGASPLDPIIAMVLHNISTEPLHKVQN</sequence>
<comment type="caution">
    <text evidence="2">The sequence shown here is derived from an EMBL/GenBank/DDBJ whole genome shotgun (WGS) entry which is preliminary data.</text>
</comment>